<dbReference type="InterPro" id="IPR014710">
    <property type="entry name" value="RmlC-like_jellyroll"/>
</dbReference>
<keyword evidence="2" id="KW-1185">Reference proteome</keyword>
<sequence>MATHHAAEGEVVCLKTWANDLAVEKSKVITKTSGLELARLVIDAGTNMHHSTYCSVNGPIVIQCIEGEVILKTTSTTSAIKPGELVYLNGGTEHALVGVKRSVVLLTIVLAPAVAEE</sequence>
<accession>A0ABW3HHV0</accession>
<dbReference type="InterPro" id="IPR011051">
    <property type="entry name" value="RmlC_Cupin_sf"/>
</dbReference>
<dbReference type="RefSeq" id="WP_379068827.1">
    <property type="nucleotide sequence ID" value="NZ_JBHTIT010000001.1"/>
</dbReference>
<evidence type="ECO:0008006" key="3">
    <source>
        <dbReference type="Google" id="ProtNLM"/>
    </source>
</evidence>
<dbReference type="SUPFAM" id="SSF51182">
    <property type="entry name" value="RmlC-like cupins"/>
    <property type="match status" value="1"/>
</dbReference>
<dbReference type="EMBL" id="JBHTIT010000001">
    <property type="protein sequence ID" value="MFD0949299.1"/>
    <property type="molecule type" value="Genomic_DNA"/>
</dbReference>
<comment type="caution">
    <text evidence="1">The sequence shown here is derived from an EMBL/GenBank/DDBJ whole genome shotgun (WGS) entry which is preliminary data.</text>
</comment>
<name>A0ABW3HHV0_9GAMM</name>
<gene>
    <name evidence="1" type="ORF">ACFQ0F_02650</name>
</gene>
<dbReference type="Proteomes" id="UP001597044">
    <property type="component" value="Unassembled WGS sequence"/>
</dbReference>
<protein>
    <recommendedName>
        <fullName evidence="3">Quercetin dioxygenase-like cupin family protein</fullName>
    </recommendedName>
</protein>
<reference evidence="2" key="1">
    <citation type="journal article" date="2019" name="Int. J. Syst. Evol. Microbiol.">
        <title>The Global Catalogue of Microorganisms (GCM) 10K type strain sequencing project: providing services to taxonomists for standard genome sequencing and annotation.</title>
        <authorList>
            <consortium name="The Broad Institute Genomics Platform"/>
            <consortium name="The Broad Institute Genome Sequencing Center for Infectious Disease"/>
            <person name="Wu L."/>
            <person name="Ma J."/>
        </authorList>
    </citation>
    <scope>NUCLEOTIDE SEQUENCE [LARGE SCALE GENOMIC DNA]</scope>
    <source>
        <strain evidence="2">CCUG 63419</strain>
    </source>
</reference>
<organism evidence="1 2">
    <name type="scientific">Paraperlucidibaca wandonensis</name>
    <dbReference type="NCBI Taxonomy" id="1268273"/>
    <lineage>
        <taxon>Bacteria</taxon>
        <taxon>Pseudomonadati</taxon>
        <taxon>Pseudomonadota</taxon>
        <taxon>Gammaproteobacteria</taxon>
        <taxon>Moraxellales</taxon>
        <taxon>Moraxellaceae</taxon>
        <taxon>Paraperlucidibaca</taxon>
    </lineage>
</organism>
<evidence type="ECO:0000313" key="2">
    <source>
        <dbReference type="Proteomes" id="UP001597044"/>
    </source>
</evidence>
<evidence type="ECO:0000313" key="1">
    <source>
        <dbReference type="EMBL" id="MFD0949299.1"/>
    </source>
</evidence>
<dbReference type="Gene3D" id="2.60.120.10">
    <property type="entry name" value="Jelly Rolls"/>
    <property type="match status" value="1"/>
</dbReference>
<proteinExistence type="predicted"/>